<dbReference type="EMBL" id="HACG01003499">
    <property type="protein sequence ID" value="CEK50364.1"/>
    <property type="molecule type" value="Transcribed_RNA"/>
</dbReference>
<evidence type="ECO:0000313" key="16">
    <source>
        <dbReference type="EMBL" id="CEK50364.1"/>
    </source>
</evidence>
<organism evidence="16">
    <name type="scientific">Arion vulgaris</name>
    <dbReference type="NCBI Taxonomy" id="1028688"/>
    <lineage>
        <taxon>Eukaryota</taxon>
        <taxon>Metazoa</taxon>
        <taxon>Spiralia</taxon>
        <taxon>Lophotrochozoa</taxon>
        <taxon>Mollusca</taxon>
        <taxon>Gastropoda</taxon>
        <taxon>Heterobranchia</taxon>
        <taxon>Euthyneura</taxon>
        <taxon>Panpulmonata</taxon>
        <taxon>Eupulmonata</taxon>
        <taxon>Stylommatophora</taxon>
        <taxon>Helicina</taxon>
        <taxon>Arionoidea</taxon>
        <taxon>Arionidae</taxon>
        <taxon>Arion</taxon>
    </lineage>
</organism>
<evidence type="ECO:0000256" key="1">
    <source>
        <dbReference type="ARBA" id="ARBA00004471"/>
    </source>
</evidence>
<dbReference type="AlphaFoldDB" id="A0A0B6Y2L5"/>
<evidence type="ECO:0000256" key="7">
    <source>
        <dbReference type="ARBA" id="ARBA00023180"/>
    </source>
</evidence>
<dbReference type="PANTHER" id="PTHR33562:SF31">
    <property type="entry name" value="PROTEIN QUIVER"/>
    <property type="match status" value="1"/>
</dbReference>
<dbReference type="GO" id="GO:0030431">
    <property type="term" value="P:sleep"/>
    <property type="evidence" value="ECO:0007669"/>
    <property type="project" value="InterPro"/>
</dbReference>
<keyword evidence="14" id="KW-0472">Membrane</keyword>
<keyword evidence="3" id="KW-1003">Cell membrane</keyword>
<keyword evidence="7" id="KW-0325">Glycoprotein</keyword>
<evidence type="ECO:0000256" key="5">
    <source>
        <dbReference type="ARBA" id="ARBA00023108"/>
    </source>
</evidence>
<evidence type="ECO:0000256" key="8">
    <source>
        <dbReference type="ARBA" id="ARBA00031037"/>
    </source>
</evidence>
<evidence type="ECO:0000256" key="11">
    <source>
        <dbReference type="ARBA" id="ARBA00044561"/>
    </source>
</evidence>
<evidence type="ECO:0000256" key="13">
    <source>
        <dbReference type="ARBA" id="ARBA00046769"/>
    </source>
</evidence>
<comment type="subunit">
    <text evidence="13">Interacts (via loop 2 of the three-fingered Ly-6 domain) with Sh/shaker; this interaction may stabilize both components of the complex and may be required for targeting or retention of Sh/shaker to neural cell projections. Interacts (via loop 2 of the three-fingered Ly-6 domain) with nAChRalpha3 and potentially other nicotinic acetylcholine receptors; this interaction is required for antagonism of nicotinic acetylcholine receptors.</text>
</comment>
<dbReference type="InterPro" id="IPR031424">
    <property type="entry name" value="QVR-like"/>
</dbReference>
<accession>A0A0B6Y2L5</accession>
<evidence type="ECO:0000256" key="3">
    <source>
        <dbReference type="ARBA" id="ARBA00022475"/>
    </source>
</evidence>
<dbReference type="GO" id="GO:0048511">
    <property type="term" value="P:rhythmic process"/>
    <property type="evidence" value="ECO:0007669"/>
    <property type="project" value="UniProtKB-KW"/>
</dbReference>
<keyword evidence="14" id="KW-0812">Transmembrane</keyword>
<keyword evidence="5" id="KW-0090">Biological rhythms</keyword>
<evidence type="ECO:0000256" key="4">
    <source>
        <dbReference type="ARBA" id="ARBA00022729"/>
    </source>
</evidence>
<evidence type="ECO:0000256" key="10">
    <source>
        <dbReference type="ARBA" id="ARBA00044524"/>
    </source>
</evidence>
<keyword evidence="6" id="KW-1015">Disulfide bond</keyword>
<evidence type="ECO:0000256" key="12">
    <source>
        <dbReference type="ARBA" id="ARBA00045788"/>
    </source>
</evidence>
<feature type="transmembrane region" description="Helical" evidence="14">
    <location>
        <begin position="125"/>
        <end position="144"/>
    </location>
</feature>
<keyword evidence="4 15" id="KW-0732">Signal</keyword>
<protein>
    <recommendedName>
        <fullName evidence="10">UPAR/Ly6 domain-containing protein qvr</fullName>
    </recommendedName>
    <alternativeName>
        <fullName evidence="11">Protein quiver</fullName>
    </alternativeName>
    <alternativeName>
        <fullName evidence="8">Protein sleepless</fullName>
    </alternativeName>
</protein>
<feature type="chain" id="PRO_5002126257" description="UPAR/Ly6 domain-containing protein qvr" evidence="15">
    <location>
        <begin position="24"/>
        <end position="147"/>
    </location>
</feature>
<dbReference type="PANTHER" id="PTHR33562">
    <property type="entry name" value="ATILLA, ISOFORM B-RELATED-RELATED"/>
    <property type="match status" value="1"/>
</dbReference>
<name>A0A0B6Y2L5_9EUPU</name>
<dbReference type="GO" id="GO:0045121">
    <property type="term" value="C:membrane raft"/>
    <property type="evidence" value="ECO:0007669"/>
    <property type="project" value="UniProtKB-SubCell"/>
</dbReference>
<proteinExistence type="inferred from homology"/>
<evidence type="ECO:0000256" key="15">
    <source>
        <dbReference type="SAM" id="SignalP"/>
    </source>
</evidence>
<evidence type="ECO:0000256" key="6">
    <source>
        <dbReference type="ARBA" id="ARBA00023157"/>
    </source>
</evidence>
<dbReference type="GO" id="GO:0032222">
    <property type="term" value="P:regulation of synaptic transmission, cholinergic"/>
    <property type="evidence" value="ECO:0007669"/>
    <property type="project" value="InterPro"/>
</dbReference>
<evidence type="ECO:0000256" key="14">
    <source>
        <dbReference type="SAM" id="Phobius"/>
    </source>
</evidence>
<evidence type="ECO:0000256" key="9">
    <source>
        <dbReference type="ARBA" id="ARBA00044499"/>
    </source>
</evidence>
<sequence length="147" mass="16254">MALYGVVSPISIIILACISRGLAIQCYQCDSNEDHTCPSGYGFDKTVNAMLDCNGFEADVPGQFCVKIYQESPGWGGWQKTTRRCGSRTSFGVAWGCRWSWDYTGVFMETCYCEDSDGCNSSRHMTSSIVLLSISLLSSLYLLVSYL</sequence>
<dbReference type="GO" id="GO:0005886">
    <property type="term" value="C:plasma membrane"/>
    <property type="evidence" value="ECO:0007669"/>
    <property type="project" value="UniProtKB-SubCell"/>
</dbReference>
<comment type="similarity">
    <text evidence="2">Belongs to the quiver family.</text>
</comment>
<comment type="subcellular location">
    <subcellularLocation>
        <location evidence="1">Cell membrane</location>
        <topology evidence="1">Lipid-anchor</topology>
        <topology evidence="1">GPI-anchor</topology>
        <orientation evidence="1">Extracellular side</orientation>
    </subcellularLocation>
    <subcellularLocation>
        <location evidence="9">Membrane raft</location>
        <topology evidence="9">Lipid-anchor</topology>
        <topology evidence="9">GPI-anchor</topology>
        <orientation evidence="9">Extracellular side</orientation>
    </subcellularLocation>
</comment>
<comment type="function">
    <text evidence="12">Bifunctional regulator of neuronal activity in the mushroom body, and possibly other regions of the brain, that acts as a signaling molecule required for homeostatic regulation of sleep under normal conditions and after sleep deprivation. Reduces neuronal excitability by enhancing Sh/shaker K(+) channel activity; possibly by stabilizing Sh/shaker to increase protein levels, accelerating its activation kinetics, slowing C-type inactivation and enhancing recovery from inactivation. Specifically affects the A-type K(+) current. Antagonizes nicotinic acetylcholine receptors (nAChRs) to reduce synaptic transmission, possibly by preventing their localization to the cell surface. Required for regulation of neuromuscular excitability and plasticity at neuromuscular junctions.</text>
</comment>
<dbReference type="Pfam" id="PF17064">
    <property type="entry name" value="QVR"/>
    <property type="match status" value="1"/>
</dbReference>
<feature type="signal peptide" evidence="15">
    <location>
        <begin position="1"/>
        <end position="23"/>
    </location>
</feature>
<dbReference type="InterPro" id="IPR050975">
    <property type="entry name" value="Sleep_regulator"/>
</dbReference>
<keyword evidence="14" id="KW-1133">Transmembrane helix</keyword>
<gene>
    <name evidence="16" type="primary">ORF10549</name>
</gene>
<reference evidence="16" key="1">
    <citation type="submission" date="2014-12" db="EMBL/GenBank/DDBJ databases">
        <title>Insight into the proteome of Arion vulgaris.</title>
        <authorList>
            <person name="Aradska J."/>
            <person name="Bulat T."/>
            <person name="Smidak R."/>
            <person name="Sarate P."/>
            <person name="Gangsoo J."/>
            <person name="Sialana F."/>
            <person name="Bilban M."/>
            <person name="Lubec G."/>
        </authorList>
    </citation>
    <scope>NUCLEOTIDE SEQUENCE</scope>
    <source>
        <tissue evidence="16">Skin</tissue>
    </source>
</reference>
<evidence type="ECO:0000256" key="2">
    <source>
        <dbReference type="ARBA" id="ARBA00010522"/>
    </source>
</evidence>